<dbReference type="Proteomes" id="UP000006718">
    <property type="component" value="Chromosome 16"/>
</dbReference>
<dbReference type="GeneTree" id="ENSGT00940000161627"/>
<evidence type="ECO:0000256" key="1">
    <source>
        <dbReference type="SAM" id="MobiDB-lite"/>
    </source>
</evidence>
<dbReference type="Bgee" id="ENSMMUG00000050458">
    <property type="expression patterns" value="Expressed in primary visual cortex and 6 other cell types or tissues"/>
</dbReference>
<keyword evidence="2" id="KW-1133">Transmembrane helix</keyword>
<organism evidence="3 4">
    <name type="scientific">Macaca mulatta</name>
    <name type="common">Rhesus macaque</name>
    <dbReference type="NCBI Taxonomy" id="9544"/>
    <lineage>
        <taxon>Eukaryota</taxon>
        <taxon>Metazoa</taxon>
        <taxon>Chordata</taxon>
        <taxon>Craniata</taxon>
        <taxon>Vertebrata</taxon>
        <taxon>Euteleostomi</taxon>
        <taxon>Mammalia</taxon>
        <taxon>Eutheria</taxon>
        <taxon>Euarchontoglires</taxon>
        <taxon>Primates</taxon>
        <taxon>Haplorrhini</taxon>
        <taxon>Catarrhini</taxon>
        <taxon>Cercopithecidae</taxon>
        <taxon>Cercopithecinae</taxon>
        <taxon>Macaca</taxon>
    </lineage>
</organism>
<accession>A0A5F8ATP1</accession>
<evidence type="ECO:0000313" key="3">
    <source>
        <dbReference type="Ensembl" id="ENSMMUP00000080281.1"/>
    </source>
</evidence>
<protein>
    <submittedName>
        <fullName evidence="3">Uncharacterized protein</fullName>
    </submittedName>
</protein>
<feature type="transmembrane region" description="Helical" evidence="2">
    <location>
        <begin position="17"/>
        <end position="35"/>
    </location>
</feature>
<sequence>MRVGGGTISLIETICSLHLPGCTCSTVGLVIFLFFNKRILTPPAWVVFDCFTSIWSLPKTMTSISMTNRSFLEPRRRLPHSTISGSLRRSVLSLLPGIKDSEILRSRLGKCCCPNKKCFCFCFCFCFGGACFLFLFCFVFVFETGSCSVAQAGVQWHNLGSLQLPPPTFKQFSCLSLPRSWDYRCPPPHLADFCIFSRDGVSPSWPGWSRTPGLKRSTRLGLSKCWDYRHSHRAWPQTRNVNGSSERFAYPFVFQCQMPVGERWLGQKKLGEERSNHPGMGGYHIKKSKRLDWEKVFIHAFFCSLAHVIIHSIITSRAPAGDPAPRSFQPRGRSRGVPQR</sequence>
<reference evidence="3" key="4">
    <citation type="submission" date="2025-09" db="UniProtKB">
        <authorList>
            <consortium name="Ensembl"/>
        </authorList>
    </citation>
    <scope>IDENTIFICATION</scope>
    <source>
        <strain evidence="3">17573</strain>
    </source>
</reference>
<dbReference type="InParanoid" id="A0A5F8ATP1"/>
<dbReference type="AlphaFoldDB" id="A0A5F8ATP1"/>
<dbReference type="VEuPathDB" id="HostDB:ENSMMUG00000050458"/>
<proteinExistence type="predicted"/>
<keyword evidence="2" id="KW-0472">Membrane</keyword>
<feature type="transmembrane region" description="Helical" evidence="2">
    <location>
        <begin position="118"/>
        <end position="142"/>
    </location>
</feature>
<keyword evidence="2" id="KW-0812">Transmembrane</keyword>
<dbReference type="Ensembl" id="ENSMMUT00000095561.1">
    <property type="protein sequence ID" value="ENSMMUP00000080281.1"/>
    <property type="gene ID" value="ENSMMUG00000050458.1"/>
</dbReference>
<feature type="region of interest" description="Disordered" evidence="1">
    <location>
        <begin position="318"/>
        <end position="340"/>
    </location>
</feature>
<reference evidence="4" key="1">
    <citation type="journal article" date="2007" name="Science">
        <title>Evolutionary and biomedical insights from the rhesus macaque genome.</title>
        <authorList>
            <person name="Gibbs R.A."/>
            <person name="Rogers J."/>
            <person name="Katze M.G."/>
            <person name="Bumgarner R."/>
            <person name="Weinstock G.M."/>
            <person name="Mardis E.R."/>
            <person name="Remington K.A."/>
            <person name="Strausberg R.L."/>
            <person name="Venter J.C."/>
            <person name="Wilson R.K."/>
            <person name="Batzer M.A."/>
            <person name="Bustamante C.D."/>
            <person name="Eichler E.E."/>
            <person name="Hahn M.W."/>
            <person name="Hardison R.C."/>
            <person name="Makova K.D."/>
            <person name="Miller W."/>
            <person name="Milosavljevic A."/>
            <person name="Palermo R.E."/>
            <person name="Siepel A."/>
            <person name="Sikela J.M."/>
            <person name="Attaway T."/>
            <person name="Bell S."/>
            <person name="Bernard K.E."/>
            <person name="Buhay C.J."/>
            <person name="Chandrabose M.N."/>
            <person name="Dao M."/>
            <person name="Davis C."/>
            <person name="Delehaunty K.D."/>
            <person name="Ding Y."/>
            <person name="Dinh H.H."/>
            <person name="Dugan-Rocha S."/>
            <person name="Fulton L.A."/>
            <person name="Gabisi R.A."/>
            <person name="Garner T.T."/>
            <person name="Godfrey J."/>
            <person name="Hawes A.C."/>
            <person name="Hernandez J."/>
            <person name="Hines S."/>
            <person name="Holder M."/>
            <person name="Hume J."/>
            <person name="Jhangiani S.N."/>
            <person name="Joshi V."/>
            <person name="Khan Z.M."/>
            <person name="Kirkness E.F."/>
            <person name="Cree A."/>
            <person name="Fowler R.G."/>
            <person name="Lee S."/>
            <person name="Lewis L.R."/>
            <person name="Li Z."/>
            <person name="Liu Y.-S."/>
            <person name="Moore S.M."/>
            <person name="Muzny D."/>
            <person name="Nazareth L.V."/>
            <person name="Ngo D.N."/>
            <person name="Okwuonu G.O."/>
            <person name="Pai G."/>
            <person name="Parker D."/>
            <person name="Paul H.A."/>
            <person name="Pfannkoch C."/>
            <person name="Pohl C.S."/>
            <person name="Rogers Y.-H.C."/>
            <person name="Ruiz S.J."/>
            <person name="Sabo A."/>
            <person name="Santibanez J."/>
            <person name="Schneider B.W."/>
            <person name="Smith S.M."/>
            <person name="Sodergren E."/>
            <person name="Svatek A.F."/>
            <person name="Utterback T.R."/>
            <person name="Vattathil S."/>
            <person name="Warren W."/>
            <person name="White C.S."/>
            <person name="Chinwalla A.T."/>
            <person name="Feng Y."/>
            <person name="Halpern A.L."/>
            <person name="Hillier L.W."/>
            <person name="Huang X."/>
            <person name="Minx P."/>
            <person name="Nelson J.O."/>
            <person name="Pepin K.H."/>
            <person name="Qin X."/>
            <person name="Sutton G.G."/>
            <person name="Venter E."/>
            <person name="Walenz B.P."/>
            <person name="Wallis J.W."/>
            <person name="Worley K.C."/>
            <person name="Yang S.-P."/>
            <person name="Jones S.M."/>
            <person name="Marra M.A."/>
            <person name="Rocchi M."/>
            <person name="Schein J.E."/>
            <person name="Baertsch R."/>
            <person name="Clarke L."/>
            <person name="Csuros M."/>
            <person name="Glasscock J."/>
            <person name="Harris R.A."/>
            <person name="Havlak P."/>
            <person name="Jackson A.R."/>
            <person name="Jiang H."/>
            <person name="Liu Y."/>
            <person name="Messina D.N."/>
            <person name="Shen Y."/>
            <person name="Song H.X.-Z."/>
            <person name="Wylie T."/>
            <person name="Zhang L."/>
            <person name="Birney E."/>
            <person name="Han K."/>
            <person name="Konkel M.K."/>
            <person name="Lee J."/>
            <person name="Smit A.F.A."/>
            <person name="Ullmer B."/>
            <person name="Wang H."/>
            <person name="Xing J."/>
            <person name="Burhans R."/>
            <person name="Cheng Z."/>
            <person name="Karro J.E."/>
            <person name="Ma J."/>
            <person name="Raney B."/>
            <person name="She X."/>
            <person name="Cox M.J."/>
            <person name="Demuth J.P."/>
            <person name="Dumas L.J."/>
            <person name="Han S.-G."/>
            <person name="Hopkins J."/>
            <person name="Karimpour-Fard A."/>
            <person name="Kim Y.H."/>
            <person name="Pollack J.R."/>
            <person name="Vinar T."/>
            <person name="Addo-Quaye C."/>
            <person name="Degenhardt J."/>
            <person name="Denby A."/>
            <person name="Hubisz M.J."/>
            <person name="Indap A."/>
            <person name="Kosiol C."/>
            <person name="Lahn B.T."/>
            <person name="Lawson H.A."/>
            <person name="Marklein A."/>
            <person name="Nielsen R."/>
            <person name="Vallender E.J."/>
            <person name="Clark A.G."/>
            <person name="Ferguson B."/>
            <person name="Hernandez R.D."/>
            <person name="Hirani K."/>
            <person name="Kehrer-Sawatzki H."/>
            <person name="Kolb J."/>
            <person name="Patil S."/>
            <person name="Pu L.-L."/>
            <person name="Ren Y."/>
            <person name="Smith D.G."/>
            <person name="Wheeler D.A."/>
            <person name="Schenck I."/>
            <person name="Ball E.V."/>
            <person name="Chen R."/>
            <person name="Cooper D.N."/>
            <person name="Giardine B."/>
            <person name="Hsu F."/>
            <person name="Kent W.J."/>
            <person name="Lesk A."/>
            <person name="Nelson D.L."/>
            <person name="O'brien W.E."/>
            <person name="Pruefer K."/>
            <person name="Stenson P.D."/>
            <person name="Wallace J.C."/>
            <person name="Ke H."/>
            <person name="Liu X.-M."/>
            <person name="Wang P."/>
            <person name="Xiang A.P."/>
            <person name="Yang F."/>
            <person name="Barber G.P."/>
            <person name="Haussler D."/>
            <person name="Karolchik D."/>
            <person name="Kern A.D."/>
            <person name="Kuhn R.M."/>
            <person name="Smith K.E."/>
            <person name="Zwieg A.S."/>
        </authorList>
    </citation>
    <scope>NUCLEOTIDE SEQUENCE [LARGE SCALE GENOMIC DNA]</scope>
    <source>
        <strain evidence="4">17573</strain>
    </source>
</reference>
<reference evidence="3" key="3">
    <citation type="submission" date="2025-08" db="UniProtKB">
        <authorList>
            <consortium name="Ensembl"/>
        </authorList>
    </citation>
    <scope>IDENTIFICATION</scope>
    <source>
        <strain evidence="3">17573</strain>
    </source>
</reference>
<evidence type="ECO:0000256" key="2">
    <source>
        <dbReference type="SAM" id="Phobius"/>
    </source>
</evidence>
<name>A0A5F8ATP1_MACMU</name>
<dbReference type="PANTHER" id="PTHR46254">
    <property type="entry name" value="PROTEIN GVQW1-RELATED"/>
    <property type="match status" value="1"/>
</dbReference>
<dbReference type="PANTHER" id="PTHR46254:SF6">
    <property type="entry name" value="HIGH MOBILITY GROUP AT-HOOK 2"/>
    <property type="match status" value="1"/>
</dbReference>
<reference evidence="3" key="2">
    <citation type="submission" date="2019-01" db="EMBL/GenBank/DDBJ databases">
        <authorList>
            <person name="Graves T."/>
            <person name="Eichler E.E."/>
            <person name="Wilson R.K."/>
        </authorList>
    </citation>
    <scope>NUCLEOTIDE SEQUENCE [LARGE SCALE GENOMIC DNA]</scope>
    <source>
        <strain evidence="3">17573</strain>
    </source>
</reference>
<keyword evidence="4" id="KW-1185">Reference proteome</keyword>
<evidence type="ECO:0000313" key="4">
    <source>
        <dbReference type="Proteomes" id="UP000006718"/>
    </source>
</evidence>